<comment type="caution">
    <text evidence="3">The sequence shown here is derived from an EMBL/GenBank/DDBJ whole genome shotgun (WGS) entry which is preliminary data.</text>
</comment>
<dbReference type="PANTHER" id="PTHR37028">
    <property type="entry name" value="UNNAMED PRODUCT-RELATED"/>
    <property type="match status" value="1"/>
</dbReference>
<dbReference type="EMBL" id="JWZX01002515">
    <property type="protein sequence ID" value="KOO28785.1"/>
    <property type="molecule type" value="Genomic_DNA"/>
</dbReference>
<protein>
    <submittedName>
        <fullName evidence="3">Uncharacterized protein</fullName>
    </submittedName>
</protein>
<feature type="compositionally biased region" description="Low complexity" evidence="2">
    <location>
        <begin position="389"/>
        <end position="401"/>
    </location>
</feature>
<evidence type="ECO:0000256" key="2">
    <source>
        <dbReference type="SAM" id="MobiDB-lite"/>
    </source>
</evidence>
<keyword evidence="4" id="KW-1185">Reference proteome</keyword>
<feature type="compositionally biased region" description="Basic and acidic residues" evidence="2">
    <location>
        <begin position="468"/>
        <end position="486"/>
    </location>
</feature>
<name>A0A0M0JQN1_9EUKA</name>
<dbReference type="OrthoDB" id="78067at2759"/>
<accession>A0A0M0JQN1</accession>
<feature type="region of interest" description="Disordered" evidence="2">
    <location>
        <begin position="468"/>
        <end position="488"/>
    </location>
</feature>
<feature type="region of interest" description="Disordered" evidence="2">
    <location>
        <begin position="238"/>
        <end position="289"/>
    </location>
</feature>
<feature type="region of interest" description="Disordered" evidence="2">
    <location>
        <begin position="24"/>
        <end position="50"/>
    </location>
</feature>
<feature type="region of interest" description="Disordered" evidence="2">
    <location>
        <begin position="381"/>
        <end position="401"/>
    </location>
</feature>
<evidence type="ECO:0000313" key="4">
    <source>
        <dbReference type="Proteomes" id="UP000037460"/>
    </source>
</evidence>
<feature type="compositionally biased region" description="Gly residues" evidence="2">
    <location>
        <begin position="250"/>
        <end position="260"/>
    </location>
</feature>
<gene>
    <name evidence="3" type="ORF">Ctob_005559</name>
</gene>
<keyword evidence="1" id="KW-0175">Coiled coil</keyword>
<reference evidence="4" key="1">
    <citation type="journal article" date="2015" name="PLoS Genet.">
        <title>Genome Sequence and Transcriptome Analyses of Chrysochromulina tobin: Metabolic Tools for Enhanced Algal Fitness in the Prominent Order Prymnesiales (Haptophyceae).</title>
        <authorList>
            <person name="Hovde B.T."/>
            <person name="Deodato C.R."/>
            <person name="Hunsperger H.M."/>
            <person name="Ryken S.A."/>
            <person name="Yost W."/>
            <person name="Jha R.K."/>
            <person name="Patterson J."/>
            <person name="Monnat R.J. Jr."/>
            <person name="Barlow S.B."/>
            <person name="Starkenburg S.R."/>
            <person name="Cattolico R.A."/>
        </authorList>
    </citation>
    <scope>NUCLEOTIDE SEQUENCE</scope>
    <source>
        <strain evidence="4">CCMP291</strain>
    </source>
</reference>
<feature type="compositionally biased region" description="Low complexity" evidence="2">
    <location>
        <begin position="28"/>
        <end position="43"/>
    </location>
</feature>
<organism evidence="3 4">
    <name type="scientific">Chrysochromulina tobinii</name>
    <dbReference type="NCBI Taxonomy" id="1460289"/>
    <lineage>
        <taxon>Eukaryota</taxon>
        <taxon>Haptista</taxon>
        <taxon>Haptophyta</taxon>
        <taxon>Prymnesiophyceae</taxon>
        <taxon>Prymnesiales</taxon>
        <taxon>Chrysochromulinaceae</taxon>
        <taxon>Chrysochromulina</taxon>
    </lineage>
</organism>
<dbReference type="AlphaFoldDB" id="A0A0M0JQN1"/>
<feature type="coiled-coil region" evidence="1">
    <location>
        <begin position="615"/>
        <end position="643"/>
    </location>
</feature>
<proteinExistence type="predicted"/>
<feature type="compositionally biased region" description="Basic and acidic residues" evidence="2">
    <location>
        <begin position="95"/>
        <end position="107"/>
    </location>
</feature>
<dbReference type="Proteomes" id="UP000037460">
    <property type="component" value="Unassembled WGS sequence"/>
</dbReference>
<feature type="region of interest" description="Disordered" evidence="2">
    <location>
        <begin position="95"/>
        <end position="120"/>
    </location>
</feature>
<dbReference type="PANTHER" id="PTHR37028:SF4">
    <property type="entry name" value="ALMS MOTIF DOMAIN-CONTAINING PROTEIN"/>
    <property type="match status" value="1"/>
</dbReference>
<feature type="compositionally biased region" description="Basic and acidic residues" evidence="2">
    <location>
        <begin position="266"/>
        <end position="289"/>
    </location>
</feature>
<evidence type="ECO:0000313" key="3">
    <source>
        <dbReference type="EMBL" id="KOO28785.1"/>
    </source>
</evidence>
<sequence length="760" mass="84793">MSEDIAHAERERILASLRREREERRATELASYAPAPDPAAAAAADEDSTWEQRRMERIALVQRLLSEREATAAIAAPRIAWEDRLERHTSRIESELGLSRSRDESPRKSKPNTPARAGGELKFARSGLDEALEKAARDRTALEAEALSLGALGAAELDAIGTHAQDQLERLGAGANAINQHSARLVDQDADKRGHGLYARLASQRVEAYAKRELLRMEAEREKLAECTFAPKINPTSAGAKTPALKGVAPKGGSGGGGDGTGRKMAAGERLHADSDRRSEMRERTRVASERWELSNHSFTPHINPTSEALAAELTSNRPIHERIEELQRKKDDNIRALRAKLAEEEDATFAPQINPTSAQLAIAAQQQTASSMPLELSARLGSHHASQLSSTAGAGRSSAAERLAHDAMLQIERKAQRELQRREAEEQQCTFKPAVNPLSHRLVQEAEASQELPAGVFNRLQRAAEVSDERRRERLQQQREEEKKLFQPTTSEANDILLSARSARLHESELERTERLAYVDAKRREALITQLAQQHYSQYTHKPQIDPISAQLARSKTHAELSANASGKALKATLAKKRESIEQVACPFKPTIDSKSAVLAASAPERISHNPEHVDSLTARLATEQREREERLERIRRKVEADKMKDCTFAPETVKQTPSTAEDKPLIVRGLGRYMELKQMAKRQSEAQKQREQKAFLIEPPSRLHPYTVPEPFVLHDKARDERFERTRKEVEESRNAECTFTPKINEVSVRSLLRSSAG</sequence>
<evidence type="ECO:0000256" key="1">
    <source>
        <dbReference type="SAM" id="Coils"/>
    </source>
</evidence>